<dbReference type="InParanoid" id="B5YI12"/>
<dbReference type="KEGG" id="tye:THEYE_A0229"/>
<evidence type="ECO:0000313" key="2">
    <source>
        <dbReference type="Proteomes" id="UP000000718"/>
    </source>
</evidence>
<name>B5YI12_THEYD</name>
<reference evidence="2" key="1">
    <citation type="submission" date="2008-08" db="EMBL/GenBank/DDBJ databases">
        <title>The complete genome sequence of Thermodesulfovibrio yellowstonii strain ATCC 51303 / DSM 11347 / YP87.</title>
        <authorList>
            <person name="Dodson R.J."/>
            <person name="Durkin A.S."/>
            <person name="Wu M."/>
            <person name="Eisen J."/>
            <person name="Sutton G."/>
        </authorList>
    </citation>
    <scope>NUCLEOTIDE SEQUENCE [LARGE SCALE GENOMIC DNA]</scope>
    <source>
        <strain evidence="2">ATCC 51303 / DSM 11347 / YP87</strain>
    </source>
</reference>
<dbReference type="RefSeq" id="WP_012545024.1">
    <property type="nucleotide sequence ID" value="NC_011296.1"/>
</dbReference>
<dbReference type="EnsemblBacteria" id="ACI20286">
    <property type="protein sequence ID" value="ACI20286"/>
    <property type="gene ID" value="THEYE_A0229"/>
</dbReference>
<accession>B5YI12</accession>
<dbReference type="EMBL" id="CP001147">
    <property type="protein sequence ID" value="ACI20286.1"/>
    <property type="molecule type" value="Genomic_DNA"/>
</dbReference>
<dbReference type="Proteomes" id="UP000000718">
    <property type="component" value="Chromosome"/>
</dbReference>
<dbReference type="STRING" id="289376.THEYE_A0229"/>
<dbReference type="OrthoDB" id="9783290at2"/>
<dbReference type="HOGENOM" id="CLU_490830_0_0_0"/>
<organism evidence="1 2">
    <name type="scientific">Thermodesulfovibrio yellowstonii (strain ATCC 51303 / DSM 11347 / YP87)</name>
    <dbReference type="NCBI Taxonomy" id="289376"/>
    <lineage>
        <taxon>Bacteria</taxon>
        <taxon>Pseudomonadati</taxon>
        <taxon>Nitrospirota</taxon>
        <taxon>Thermodesulfovibrionia</taxon>
        <taxon>Thermodesulfovibrionales</taxon>
        <taxon>Thermodesulfovibrionaceae</taxon>
        <taxon>Thermodesulfovibrio</taxon>
    </lineage>
</organism>
<dbReference type="PATRIC" id="fig|289376.4.peg.226"/>
<gene>
    <name evidence="1" type="ordered locus">THEYE_A0229</name>
</gene>
<keyword evidence="2" id="KW-1185">Reference proteome</keyword>
<evidence type="ECO:0000313" key="1">
    <source>
        <dbReference type="EMBL" id="ACI20286.1"/>
    </source>
</evidence>
<sequence>MHYFKKCSIFLFLFLFILLTKQGYAQVDYFQNFKESLLSYFPIITGKVIKLENNELTFDKGAKDGIKKGQRVVLFEETMPLIHPVTRQIIGKSEKIIGSAEVVSVEENSSKAIIIEGNINLPKENSLLFKIPKSKIKILYAQGNTEWAVGEGYYRELKNTERFELINAPVNINEVDNLLKEPQNADVVLLLKQSKQNGNIKLTQELYWIKDKKLLSRSETELSAVAINELRKKYASLIVPEGHTLLSFRLSRGVNRVATGNFDGISQNQILIASDNEISLYLIDVDLKLKSNYLIPIGGDILWFDTGDIDKDGKDEIIVTIKKDDRVVSSIIKWVGDGFVEISRINDIFLRIYDGSLIAQAYSPSEGFNGEIFYILPQKSTYQKNSILKLPVKANIYDFYIFGDTTFKWEDDGSLAVYNNKGIPLWRSQEPMGFGLQYEKQTGIAMLSLGKWKVQSRIKPLSNGVIVIEKKPLLGFVNASTFGYRSSKLQLLQWTGIGIEQTDITDEMSGEILDYAVSSDKLFVLVKPPFGFNPKRILQGESPFETILHILSFKY</sequence>
<protein>
    <submittedName>
        <fullName evidence="1">Uncharacterized protein</fullName>
    </submittedName>
</protein>
<proteinExistence type="predicted"/>
<reference evidence="1 2" key="2">
    <citation type="journal article" date="2015" name="Genome Announc.">
        <title>Genome Sequence of the Sulfate-Reducing Thermophilic Bacterium Thermodesulfovibrio yellowstonii Strain DSM 11347T (Phylum Nitrospirae).</title>
        <authorList>
            <person name="Bhatnagar S."/>
            <person name="Badger J.H."/>
            <person name="Madupu R."/>
            <person name="Khouri H.M."/>
            <person name="O'Connor E.M."/>
            <person name="Robb F.T."/>
            <person name="Ward N.L."/>
            <person name="Eisen J.A."/>
        </authorList>
    </citation>
    <scope>NUCLEOTIDE SEQUENCE [LARGE SCALE GENOMIC DNA]</scope>
    <source>
        <strain evidence="2">ATCC 51303 / DSM 11347 / YP87</strain>
    </source>
</reference>
<dbReference type="AlphaFoldDB" id="B5YI12"/>